<evidence type="ECO:0000256" key="4">
    <source>
        <dbReference type="ARBA" id="ARBA00023159"/>
    </source>
</evidence>
<dbReference type="Pfam" id="PF03466">
    <property type="entry name" value="LysR_substrate"/>
    <property type="match status" value="1"/>
</dbReference>
<dbReference type="InterPro" id="IPR005119">
    <property type="entry name" value="LysR_subst-bd"/>
</dbReference>
<gene>
    <name evidence="7" type="ORF">FHX76_002063</name>
</gene>
<dbReference type="PANTHER" id="PTHR30579">
    <property type="entry name" value="TRANSCRIPTIONAL REGULATOR"/>
    <property type="match status" value="1"/>
</dbReference>
<evidence type="ECO:0000313" key="8">
    <source>
        <dbReference type="Proteomes" id="UP000541033"/>
    </source>
</evidence>
<dbReference type="RefSeq" id="WP_167150579.1">
    <property type="nucleotide sequence ID" value="NZ_JAAMOX010000002.1"/>
</dbReference>
<accession>A0A7X5R2E5</accession>
<dbReference type="PANTHER" id="PTHR30579:SF2">
    <property type="entry name" value="HTH-TYPE TRANSCRIPTIONAL REGULATOR ARGP"/>
    <property type="match status" value="1"/>
</dbReference>
<organism evidence="7 8">
    <name type="scientific">Lysinibacter cavernae</name>
    <dbReference type="NCBI Taxonomy" id="1640652"/>
    <lineage>
        <taxon>Bacteria</taxon>
        <taxon>Bacillati</taxon>
        <taxon>Actinomycetota</taxon>
        <taxon>Actinomycetes</taxon>
        <taxon>Micrococcales</taxon>
        <taxon>Microbacteriaceae</taxon>
        <taxon>Lysinibacter</taxon>
    </lineage>
</organism>
<dbReference type="Proteomes" id="UP000541033">
    <property type="component" value="Unassembled WGS sequence"/>
</dbReference>
<protein>
    <submittedName>
        <fullName evidence="7">LysR family transcriptional regulator (Chromosome initiation inhibitor)</fullName>
    </submittedName>
</protein>
<dbReference type="InterPro" id="IPR000847">
    <property type="entry name" value="LysR_HTH_N"/>
</dbReference>
<dbReference type="GO" id="GO:0003677">
    <property type="term" value="F:DNA binding"/>
    <property type="evidence" value="ECO:0007669"/>
    <property type="project" value="UniProtKB-KW"/>
</dbReference>
<dbReference type="InterPro" id="IPR050176">
    <property type="entry name" value="LTTR"/>
</dbReference>
<feature type="domain" description="HTH lysR-type" evidence="6">
    <location>
        <begin position="1"/>
        <end position="59"/>
    </location>
</feature>
<evidence type="ECO:0000259" key="6">
    <source>
        <dbReference type="PROSITE" id="PS50931"/>
    </source>
</evidence>
<dbReference type="Gene3D" id="1.10.10.10">
    <property type="entry name" value="Winged helix-like DNA-binding domain superfamily/Winged helix DNA-binding domain"/>
    <property type="match status" value="1"/>
</dbReference>
<dbReference type="PROSITE" id="PS50931">
    <property type="entry name" value="HTH_LYSR"/>
    <property type="match status" value="1"/>
</dbReference>
<proteinExistence type="inferred from homology"/>
<dbReference type="Gene3D" id="3.40.190.290">
    <property type="match status" value="1"/>
</dbReference>
<dbReference type="InterPro" id="IPR036388">
    <property type="entry name" value="WH-like_DNA-bd_sf"/>
</dbReference>
<comment type="similarity">
    <text evidence="1">Belongs to the LysR transcriptional regulatory family.</text>
</comment>
<dbReference type="InterPro" id="IPR036390">
    <property type="entry name" value="WH_DNA-bd_sf"/>
</dbReference>
<dbReference type="GO" id="GO:0003700">
    <property type="term" value="F:DNA-binding transcription factor activity"/>
    <property type="evidence" value="ECO:0007669"/>
    <property type="project" value="InterPro"/>
</dbReference>
<dbReference type="NCBIfam" id="TIGR03298">
    <property type="entry name" value="argP"/>
    <property type="match status" value="1"/>
</dbReference>
<sequence>MDFHSDQLRAFAAVIDCGTFELAAQQLNITSSAVSQRIKALESAVGRVLLRRSKPLRPTDSGQVILRLARQTAAIQKDAIQALDPDRAEYTSVAVVINADSLSTWALPALASIPPEARICFDIRREDEAHSTRLLREGNVMAVITSDPEPVQGCVVSLLGKMRYLPLAAPAFAQRWLDGRQLSDALSAAPHLVFDQKDELQGTYLRERHGVVTNPPQHVIPSATDFTRAIVAGLGWGLVPEDLGRAEIANGSLLNFDEAGAVDVPLYWQQWSLSSAPLTVVADAIAATAAKRLR</sequence>
<dbReference type="SUPFAM" id="SSF46785">
    <property type="entry name" value="Winged helix' DNA-binding domain"/>
    <property type="match status" value="1"/>
</dbReference>
<name>A0A7X5R2E5_9MICO</name>
<keyword evidence="3" id="KW-0238">DNA-binding</keyword>
<evidence type="ECO:0000256" key="3">
    <source>
        <dbReference type="ARBA" id="ARBA00023125"/>
    </source>
</evidence>
<dbReference type="EMBL" id="JAAMOX010000002">
    <property type="protein sequence ID" value="NIH54167.1"/>
    <property type="molecule type" value="Genomic_DNA"/>
</dbReference>
<keyword evidence="4" id="KW-0010">Activator</keyword>
<keyword evidence="2" id="KW-0805">Transcription regulation</keyword>
<dbReference type="AlphaFoldDB" id="A0A7X5R2E5"/>
<evidence type="ECO:0000256" key="2">
    <source>
        <dbReference type="ARBA" id="ARBA00023015"/>
    </source>
</evidence>
<dbReference type="SUPFAM" id="SSF53850">
    <property type="entry name" value="Periplasmic binding protein-like II"/>
    <property type="match status" value="1"/>
</dbReference>
<evidence type="ECO:0000256" key="1">
    <source>
        <dbReference type="ARBA" id="ARBA00009437"/>
    </source>
</evidence>
<reference evidence="7 8" key="1">
    <citation type="submission" date="2020-02" db="EMBL/GenBank/DDBJ databases">
        <title>Sequencing the genomes of 1000 actinobacteria strains.</title>
        <authorList>
            <person name="Klenk H.-P."/>
        </authorList>
    </citation>
    <scope>NUCLEOTIDE SEQUENCE [LARGE SCALE GENOMIC DNA]</scope>
    <source>
        <strain evidence="7 8">DSM 27960</strain>
    </source>
</reference>
<dbReference type="NCBIfam" id="NF002964">
    <property type="entry name" value="PRK03635.1"/>
    <property type="match status" value="1"/>
</dbReference>
<keyword evidence="8" id="KW-1185">Reference proteome</keyword>
<evidence type="ECO:0000256" key="5">
    <source>
        <dbReference type="ARBA" id="ARBA00023163"/>
    </source>
</evidence>
<comment type="caution">
    <text evidence="7">The sequence shown here is derived from an EMBL/GenBank/DDBJ whole genome shotgun (WGS) entry which is preliminary data.</text>
</comment>
<evidence type="ECO:0000313" key="7">
    <source>
        <dbReference type="EMBL" id="NIH54167.1"/>
    </source>
</evidence>
<keyword evidence="5" id="KW-0804">Transcription</keyword>
<dbReference type="InterPro" id="IPR017685">
    <property type="entry name" value="ArgP"/>
</dbReference>
<dbReference type="Pfam" id="PF00126">
    <property type="entry name" value="HTH_1"/>
    <property type="match status" value="1"/>
</dbReference>